<dbReference type="SMART" id="SM00387">
    <property type="entry name" value="HATPase_c"/>
    <property type="match status" value="1"/>
</dbReference>
<evidence type="ECO:0000256" key="9">
    <source>
        <dbReference type="ARBA" id="ARBA00023012"/>
    </source>
</evidence>
<dbReference type="PRINTS" id="PR00344">
    <property type="entry name" value="BCTRLSENSOR"/>
</dbReference>
<evidence type="ECO:0000256" key="11">
    <source>
        <dbReference type="SAM" id="Phobius"/>
    </source>
</evidence>
<dbReference type="SUPFAM" id="SSF47384">
    <property type="entry name" value="Homodimeric domain of signal transducing histidine kinase"/>
    <property type="match status" value="1"/>
</dbReference>
<dbReference type="Proteomes" id="UP001589718">
    <property type="component" value="Unassembled WGS sequence"/>
</dbReference>
<feature type="transmembrane region" description="Helical" evidence="11">
    <location>
        <begin position="26"/>
        <end position="50"/>
    </location>
</feature>
<evidence type="ECO:0000313" key="15">
    <source>
        <dbReference type="Proteomes" id="UP001589718"/>
    </source>
</evidence>
<feature type="domain" description="HAMP" evidence="13">
    <location>
        <begin position="224"/>
        <end position="276"/>
    </location>
</feature>
<name>A0ABV5PIL7_STRCM</name>
<dbReference type="Gene3D" id="6.10.340.10">
    <property type="match status" value="1"/>
</dbReference>
<dbReference type="Pfam" id="PF00672">
    <property type="entry name" value="HAMP"/>
    <property type="match status" value="1"/>
</dbReference>
<keyword evidence="11" id="KW-0472">Membrane</keyword>
<dbReference type="InterPro" id="IPR036890">
    <property type="entry name" value="HATPase_C_sf"/>
</dbReference>
<feature type="transmembrane region" description="Helical" evidence="11">
    <location>
        <begin position="202"/>
        <end position="222"/>
    </location>
</feature>
<evidence type="ECO:0000256" key="5">
    <source>
        <dbReference type="ARBA" id="ARBA00022679"/>
    </source>
</evidence>
<comment type="subcellular location">
    <subcellularLocation>
        <location evidence="2">Cell membrane</location>
    </subcellularLocation>
</comment>
<dbReference type="SUPFAM" id="SSF55874">
    <property type="entry name" value="ATPase domain of HSP90 chaperone/DNA topoisomerase II/histidine kinase"/>
    <property type="match status" value="1"/>
</dbReference>
<keyword evidence="7" id="KW-0418">Kinase</keyword>
<dbReference type="EMBL" id="JBHMCR010000016">
    <property type="protein sequence ID" value="MFB9523061.1"/>
    <property type="molecule type" value="Genomic_DNA"/>
</dbReference>
<protein>
    <recommendedName>
        <fullName evidence="3">histidine kinase</fullName>
        <ecNumber evidence="3">2.7.13.3</ecNumber>
    </recommendedName>
</protein>
<dbReference type="InterPro" id="IPR052162">
    <property type="entry name" value="Sensor_kinase/Photoreceptor"/>
</dbReference>
<dbReference type="SMART" id="SM00388">
    <property type="entry name" value="HisKA"/>
    <property type="match status" value="1"/>
</dbReference>
<dbReference type="CDD" id="cd06225">
    <property type="entry name" value="HAMP"/>
    <property type="match status" value="1"/>
</dbReference>
<keyword evidence="15" id="KW-1185">Reference proteome</keyword>
<keyword evidence="5" id="KW-0808">Transferase</keyword>
<sequence>MSGDQQQDAVRRHRPGRLSTWTTRRWLHVGAGLSLMLLAVLGVAGSWILARTESISTDLADVRSPALTSAIRLETAVLNQETGTRGYELTGRPEFLAPYRQGLQEERKHRSELARLLSGDDVRMSDLRSVQQAVGTWQERYAGPVTAVAPGTAADPAAERTTRGKKLFDAARSTMREQQDLLRADRDTARQDLREVIRLRNWVFTAIALVIVVLTACVFEGMRRGINRPLERLGRDARTIAAGDFGHPITPTGPADLRRLSAEIDSMRRRLVQELAFSEEARLRLDAQAANLQRSNAELEQFAYVASHDLQEPLRKVSSFTQLLQRRYGGQLDSRADQYIDFAVDGANRMQVLINDLLDFSRVGRVHHSYERVELDGVLDRTLSALSIAIEEADATITRDPLPGLVADPTQMGMLWQNLIANAVKFRRPDVAPRVHVTAVREGALWRFTVTDNGIGIAPEYADKVFVIFQRLHTKDAYSGSGIGLAMCKKIVEFHGGTIHVDTEYRDGARISFTLPPEQPESTVPADSGQQDTAPAAAPAVSPVAPDAVPASASAAPDVQGAARRTVTVSAKPEVSP</sequence>
<proteinExistence type="predicted"/>
<evidence type="ECO:0000256" key="10">
    <source>
        <dbReference type="SAM" id="MobiDB-lite"/>
    </source>
</evidence>
<reference evidence="14 15" key="1">
    <citation type="submission" date="2024-09" db="EMBL/GenBank/DDBJ databases">
        <authorList>
            <person name="Sun Q."/>
            <person name="Mori K."/>
        </authorList>
    </citation>
    <scope>NUCLEOTIDE SEQUENCE [LARGE SCALE GENOMIC DNA]</scope>
    <source>
        <strain evidence="14 15">JCM 4362</strain>
    </source>
</reference>
<dbReference type="InterPro" id="IPR003660">
    <property type="entry name" value="HAMP_dom"/>
</dbReference>
<dbReference type="Gene3D" id="1.10.287.130">
    <property type="match status" value="1"/>
</dbReference>
<dbReference type="PANTHER" id="PTHR43304:SF1">
    <property type="entry name" value="PAC DOMAIN-CONTAINING PROTEIN"/>
    <property type="match status" value="1"/>
</dbReference>
<keyword evidence="8 11" id="KW-1133">Transmembrane helix</keyword>
<comment type="caution">
    <text evidence="14">The sequence shown here is derived from an EMBL/GenBank/DDBJ whole genome shotgun (WGS) entry which is preliminary data.</text>
</comment>
<keyword evidence="14" id="KW-0547">Nucleotide-binding</keyword>
<dbReference type="InterPro" id="IPR003594">
    <property type="entry name" value="HATPase_dom"/>
</dbReference>
<dbReference type="GO" id="GO:0005524">
    <property type="term" value="F:ATP binding"/>
    <property type="evidence" value="ECO:0007669"/>
    <property type="project" value="UniProtKB-KW"/>
</dbReference>
<organism evidence="14 15">
    <name type="scientific">Streptomyces cremeus</name>
    <dbReference type="NCBI Taxonomy" id="66881"/>
    <lineage>
        <taxon>Bacteria</taxon>
        <taxon>Bacillati</taxon>
        <taxon>Actinomycetota</taxon>
        <taxon>Actinomycetes</taxon>
        <taxon>Kitasatosporales</taxon>
        <taxon>Streptomycetaceae</taxon>
        <taxon>Streptomyces</taxon>
    </lineage>
</organism>
<dbReference type="Pfam" id="PF05227">
    <property type="entry name" value="CHASE3"/>
    <property type="match status" value="1"/>
</dbReference>
<dbReference type="PROSITE" id="PS50109">
    <property type="entry name" value="HIS_KIN"/>
    <property type="match status" value="1"/>
</dbReference>
<gene>
    <name evidence="14" type="ORF">ACFFTU_24240</name>
</gene>
<evidence type="ECO:0000256" key="4">
    <source>
        <dbReference type="ARBA" id="ARBA00022553"/>
    </source>
</evidence>
<keyword evidence="4" id="KW-0597">Phosphoprotein</keyword>
<dbReference type="InterPro" id="IPR005467">
    <property type="entry name" value="His_kinase_dom"/>
</dbReference>
<dbReference type="PANTHER" id="PTHR43304">
    <property type="entry name" value="PHYTOCHROME-LIKE PROTEIN CPH1"/>
    <property type="match status" value="1"/>
</dbReference>
<keyword evidence="9" id="KW-0902">Two-component regulatory system</keyword>
<evidence type="ECO:0000256" key="2">
    <source>
        <dbReference type="ARBA" id="ARBA00004236"/>
    </source>
</evidence>
<dbReference type="InterPro" id="IPR036097">
    <property type="entry name" value="HisK_dim/P_sf"/>
</dbReference>
<dbReference type="Pfam" id="PF00512">
    <property type="entry name" value="HisKA"/>
    <property type="match status" value="1"/>
</dbReference>
<feature type="compositionally biased region" description="Low complexity" evidence="10">
    <location>
        <begin position="534"/>
        <end position="559"/>
    </location>
</feature>
<comment type="catalytic activity">
    <reaction evidence="1">
        <text>ATP + protein L-histidine = ADP + protein N-phospho-L-histidine.</text>
        <dbReference type="EC" id="2.7.13.3"/>
    </reaction>
</comment>
<keyword evidence="14" id="KW-0067">ATP-binding</keyword>
<dbReference type="RefSeq" id="WP_345219727.1">
    <property type="nucleotide sequence ID" value="NZ_BAAAXE010000002.1"/>
</dbReference>
<evidence type="ECO:0000259" key="12">
    <source>
        <dbReference type="PROSITE" id="PS50109"/>
    </source>
</evidence>
<evidence type="ECO:0000259" key="13">
    <source>
        <dbReference type="PROSITE" id="PS50885"/>
    </source>
</evidence>
<evidence type="ECO:0000256" key="8">
    <source>
        <dbReference type="ARBA" id="ARBA00022989"/>
    </source>
</evidence>
<evidence type="ECO:0000313" key="14">
    <source>
        <dbReference type="EMBL" id="MFB9523061.1"/>
    </source>
</evidence>
<feature type="region of interest" description="Disordered" evidence="10">
    <location>
        <begin position="513"/>
        <end position="577"/>
    </location>
</feature>
<dbReference type="InterPro" id="IPR004358">
    <property type="entry name" value="Sig_transdc_His_kin-like_C"/>
</dbReference>
<evidence type="ECO:0000256" key="3">
    <source>
        <dbReference type="ARBA" id="ARBA00012438"/>
    </source>
</evidence>
<dbReference type="PROSITE" id="PS50885">
    <property type="entry name" value="HAMP"/>
    <property type="match status" value="1"/>
</dbReference>
<evidence type="ECO:0000256" key="7">
    <source>
        <dbReference type="ARBA" id="ARBA00022777"/>
    </source>
</evidence>
<dbReference type="Gene3D" id="3.30.565.10">
    <property type="entry name" value="Histidine kinase-like ATPase, C-terminal domain"/>
    <property type="match status" value="1"/>
</dbReference>
<dbReference type="InterPro" id="IPR003661">
    <property type="entry name" value="HisK_dim/P_dom"/>
</dbReference>
<dbReference type="SMART" id="SM00304">
    <property type="entry name" value="HAMP"/>
    <property type="match status" value="1"/>
</dbReference>
<keyword evidence="6 11" id="KW-0812">Transmembrane</keyword>
<dbReference type="Pfam" id="PF02518">
    <property type="entry name" value="HATPase_c"/>
    <property type="match status" value="1"/>
</dbReference>
<feature type="domain" description="Histidine kinase" evidence="12">
    <location>
        <begin position="305"/>
        <end position="519"/>
    </location>
</feature>
<dbReference type="EC" id="2.7.13.3" evidence="3"/>
<evidence type="ECO:0000256" key="1">
    <source>
        <dbReference type="ARBA" id="ARBA00000085"/>
    </source>
</evidence>
<evidence type="ECO:0000256" key="6">
    <source>
        <dbReference type="ARBA" id="ARBA00022692"/>
    </source>
</evidence>
<dbReference type="InterPro" id="IPR007891">
    <property type="entry name" value="CHASE3"/>
</dbReference>
<accession>A0ABV5PIL7</accession>
<dbReference type="CDD" id="cd00082">
    <property type="entry name" value="HisKA"/>
    <property type="match status" value="1"/>
</dbReference>